<gene>
    <name evidence="13" type="ORF">TCEB3V08_LOCUS10429</name>
</gene>
<dbReference type="InterPro" id="IPR018149">
    <property type="entry name" value="Lys-tRNA-synth_II_C"/>
</dbReference>
<dbReference type="InterPro" id="IPR012340">
    <property type="entry name" value="NA-bd_OB-fold"/>
</dbReference>
<dbReference type="PRINTS" id="PR00982">
    <property type="entry name" value="TRNASYNTHLYS"/>
</dbReference>
<dbReference type="GO" id="GO:0005739">
    <property type="term" value="C:mitochondrion"/>
    <property type="evidence" value="ECO:0007669"/>
    <property type="project" value="TreeGrafter"/>
</dbReference>
<proteinExistence type="inferred from homology"/>
<reference evidence="13" key="1">
    <citation type="submission" date="2020-11" db="EMBL/GenBank/DDBJ databases">
        <authorList>
            <person name="Tran Van P."/>
        </authorList>
    </citation>
    <scope>NUCLEOTIDE SEQUENCE</scope>
</reference>
<evidence type="ECO:0000256" key="7">
    <source>
        <dbReference type="ARBA" id="ARBA00022917"/>
    </source>
</evidence>
<dbReference type="GO" id="GO:0000049">
    <property type="term" value="F:tRNA binding"/>
    <property type="evidence" value="ECO:0007669"/>
    <property type="project" value="TreeGrafter"/>
</dbReference>
<dbReference type="GO" id="GO:0017101">
    <property type="term" value="C:aminoacyl-tRNA synthetase multienzyme complex"/>
    <property type="evidence" value="ECO:0007669"/>
    <property type="project" value="TreeGrafter"/>
</dbReference>
<dbReference type="PANTHER" id="PTHR42918">
    <property type="entry name" value="LYSYL-TRNA SYNTHETASE"/>
    <property type="match status" value="1"/>
</dbReference>
<keyword evidence="6" id="KW-0067">ATP-binding</keyword>
<dbReference type="EC" id="6.1.1.6" evidence="2"/>
<dbReference type="InterPro" id="IPR045864">
    <property type="entry name" value="aa-tRNA-synth_II/BPL/LPL"/>
</dbReference>
<name>A0A7R9DAQ0_TIMCR</name>
<accession>A0A7R9DAQ0</accession>
<protein>
    <recommendedName>
        <fullName evidence="3">Lysine--tRNA ligase</fullName>
        <ecNumber evidence="2">6.1.1.6</ecNumber>
    </recommendedName>
    <alternativeName>
        <fullName evidence="9">Lysyl-tRNA synthetase</fullName>
    </alternativeName>
</protein>
<dbReference type="GO" id="GO:0006430">
    <property type="term" value="P:lysyl-tRNA aminoacylation"/>
    <property type="evidence" value="ECO:0007669"/>
    <property type="project" value="InterPro"/>
</dbReference>
<sequence>MGGLSELKRRLKAEQKAKEKSEKEKVVQETQVSKKKPEQTEEISSNEFFRLRTQAVSQLKQTDQHPYPHKFHVSISLEEFIEKYNHLKDGEISEAMEESVAGRVHAIRESSAKLIFYDLRGEGVKIQVMANAKLYSSETAFEVDTDKLRRGDIIGCVGNPGKTKKGELSIIPKKMKLLSPCLHMLPHLHFGLKDKETRFRQRYLDLILNEKVRQKFHVRAQVISYIRRFLDGLGFLEVETPMMNMIAGGATAKPFVTHHNELNMDLYMRIAPELYHKMLVVGGIDRVYEIGRQFRNEGIDMTHNPEFTTCEFYMAYADYNDLIVLTETMVSGIDMTHNPEFTTCEFYMAYADYNDLIVLTETMVSGMVKSIYGTYKVLYHPDGPEGERVEIDFTPPFKRMAMFPSLEEVLNVKMPAPDKLGTPEAAKFLSDLCEKHGVECPPPRTAARLLDKVSLVVQP</sequence>
<dbReference type="GO" id="GO:0005829">
    <property type="term" value="C:cytosol"/>
    <property type="evidence" value="ECO:0007669"/>
    <property type="project" value="TreeGrafter"/>
</dbReference>
<keyword evidence="8" id="KW-0030">Aminoacyl-tRNA synthetase</keyword>
<evidence type="ECO:0000259" key="12">
    <source>
        <dbReference type="PROSITE" id="PS50862"/>
    </source>
</evidence>
<comment type="similarity">
    <text evidence="1">Belongs to the class-II aminoacyl-tRNA synthetase family.</text>
</comment>
<feature type="compositionally biased region" description="Basic and acidic residues" evidence="11">
    <location>
        <begin position="1"/>
        <end position="27"/>
    </location>
</feature>
<evidence type="ECO:0000256" key="3">
    <source>
        <dbReference type="ARBA" id="ARBA00015745"/>
    </source>
</evidence>
<dbReference type="CDD" id="cd04322">
    <property type="entry name" value="LysRS_N"/>
    <property type="match status" value="1"/>
</dbReference>
<dbReference type="SUPFAM" id="SSF55681">
    <property type="entry name" value="Class II aaRS and biotin synthetases"/>
    <property type="match status" value="2"/>
</dbReference>
<keyword evidence="7" id="KW-0648">Protein biosynthesis</keyword>
<dbReference type="InterPro" id="IPR004364">
    <property type="entry name" value="Aa-tRNA-synt_II"/>
</dbReference>
<organism evidence="13">
    <name type="scientific">Timema cristinae</name>
    <name type="common">Walking stick</name>
    <dbReference type="NCBI Taxonomy" id="61476"/>
    <lineage>
        <taxon>Eukaryota</taxon>
        <taxon>Metazoa</taxon>
        <taxon>Ecdysozoa</taxon>
        <taxon>Arthropoda</taxon>
        <taxon>Hexapoda</taxon>
        <taxon>Insecta</taxon>
        <taxon>Pterygota</taxon>
        <taxon>Neoptera</taxon>
        <taxon>Polyneoptera</taxon>
        <taxon>Phasmatodea</taxon>
        <taxon>Timematodea</taxon>
        <taxon>Timematoidea</taxon>
        <taxon>Timematidae</taxon>
        <taxon>Timema</taxon>
    </lineage>
</organism>
<dbReference type="Pfam" id="PF01336">
    <property type="entry name" value="tRNA_anti-codon"/>
    <property type="match status" value="1"/>
</dbReference>
<keyword evidence="5" id="KW-0547">Nucleotide-binding</keyword>
<dbReference type="Gene3D" id="2.40.50.140">
    <property type="entry name" value="Nucleic acid-binding proteins"/>
    <property type="match status" value="1"/>
</dbReference>
<evidence type="ECO:0000256" key="2">
    <source>
        <dbReference type="ARBA" id="ARBA00013166"/>
    </source>
</evidence>
<dbReference type="GO" id="GO:0004824">
    <property type="term" value="F:lysine-tRNA ligase activity"/>
    <property type="evidence" value="ECO:0007669"/>
    <property type="project" value="UniProtKB-EC"/>
</dbReference>
<dbReference type="Gene3D" id="3.30.930.10">
    <property type="entry name" value="Bira Bifunctional Protein, Domain 2"/>
    <property type="match status" value="2"/>
</dbReference>
<dbReference type="InterPro" id="IPR004365">
    <property type="entry name" value="NA-bd_OB_tRNA"/>
</dbReference>
<dbReference type="EMBL" id="OC321586">
    <property type="protein sequence ID" value="CAD7410301.1"/>
    <property type="molecule type" value="Genomic_DNA"/>
</dbReference>
<dbReference type="AlphaFoldDB" id="A0A7R9DAQ0"/>
<feature type="domain" description="Aminoacyl-transfer RNA synthetases class-II family profile" evidence="12">
    <location>
        <begin position="216"/>
        <end position="391"/>
    </location>
</feature>
<evidence type="ECO:0000256" key="10">
    <source>
        <dbReference type="ARBA" id="ARBA00048573"/>
    </source>
</evidence>
<evidence type="ECO:0000256" key="1">
    <source>
        <dbReference type="ARBA" id="ARBA00008226"/>
    </source>
</evidence>
<keyword evidence="4" id="KW-0436">Ligase</keyword>
<evidence type="ECO:0000256" key="5">
    <source>
        <dbReference type="ARBA" id="ARBA00022741"/>
    </source>
</evidence>
<dbReference type="PANTHER" id="PTHR42918:SF9">
    <property type="entry name" value="LYSINE--TRNA LIGASE"/>
    <property type="match status" value="1"/>
</dbReference>
<evidence type="ECO:0000256" key="4">
    <source>
        <dbReference type="ARBA" id="ARBA00022598"/>
    </source>
</evidence>
<comment type="catalytic activity">
    <reaction evidence="10">
        <text>tRNA(Lys) + L-lysine + ATP = L-lysyl-tRNA(Lys) + AMP + diphosphate</text>
        <dbReference type="Rhea" id="RHEA:20792"/>
        <dbReference type="Rhea" id="RHEA-COMP:9696"/>
        <dbReference type="Rhea" id="RHEA-COMP:9697"/>
        <dbReference type="ChEBI" id="CHEBI:30616"/>
        <dbReference type="ChEBI" id="CHEBI:32551"/>
        <dbReference type="ChEBI" id="CHEBI:33019"/>
        <dbReference type="ChEBI" id="CHEBI:78442"/>
        <dbReference type="ChEBI" id="CHEBI:78529"/>
        <dbReference type="ChEBI" id="CHEBI:456215"/>
        <dbReference type="EC" id="6.1.1.6"/>
    </reaction>
</comment>
<dbReference type="InterPro" id="IPR006195">
    <property type="entry name" value="aa-tRNA-synth_II"/>
</dbReference>
<feature type="region of interest" description="Disordered" evidence="11">
    <location>
        <begin position="1"/>
        <end position="43"/>
    </location>
</feature>
<evidence type="ECO:0000256" key="6">
    <source>
        <dbReference type="ARBA" id="ARBA00022840"/>
    </source>
</evidence>
<evidence type="ECO:0000256" key="9">
    <source>
        <dbReference type="ARBA" id="ARBA00030563"/>
    </source>
</evidence>
<dbReference type="GO" id="GO:0005524">
    <property type="term" value="F:ATP binding"/>
    <property type="evidence" value="ECO:0007669"/>
    <property type="project" value="UniProtKB-KW"/>
</dbReference>
<evidence type="ECO:0000313" key="13">
    <source>
        <dbReference type="EMBL" id="CAD7410301.1"/>
    </source>
</evidence>
<evidence type="ECO:0000256" key="11">
    <source>
        <dbReference type="SAM" id="MobiDB-lite"/>
    </source>
</evidence>
<dbReference type="InterPro" id="IPR044136">
    <property type="entry name" value="Lys-tRNA-ligase_II_N"/>
</dbReference>
<dbReference type="Pfam" id="PF00152">
    <property type="entry name" value="tRNA-synt_2"/>
    <property type="match status" value="2"/>
</dbReference>
<evidence type="ECO:0000256" key="8">
    <source>
        <dbReference type="ARBA" id="ARBA00023146"/>
    </source>
</evidence>
<dbReference type="SUPFAM" id="SSF50249">
    <property type="entry name" value="Nucleic acid-binding proteins"/>
    <property type="match status" value="1"/>
</dbReference>
<dbReference type="FunFam" id="2.40.50.140:FF:000050">
    <property type="entry name" value="Lysine--tRNA ligase"/>
    <property type="match status" value="1"/>
</dbReference>
<dbReference type="PROSITE" id="PS50862">
    <property type="entry name" value="AA_TRNA_LIGASE_II"/>
    <property type="match status" value="1"/>
</dbReference>